<dbReference type="InterPro" id="IPR019533">
    <property type="entry name" value="Peptidase_S26"/>
</dbReference>
<dbReference type="OrthoDB" id="9815782at2"/>
<evidence type="ECO:0000256" key="2">
    <source>
        <dbReference type="ARBA" id="ARBA00004401"/>
    </source>
</evidence>
<dbReference type="Gene3D" id="2.10.109.10">
    <property type="entry name" value="Umud Fragment, subunit A"/>
    <property type="match status" value="1"/>
</dbReference>
<dbReference type="PRINTS" id="PR00727">
    <property type="entry name" value="LEADERPTASE"/>
</dbReference>
<dbReference type="CDD" id="cd06530">
    <property type="entry name" value="S26_SPase_I"/>
    <property type="match status" value="1"/>
</dbReference>
<reference evidence="9 10" key="1">
    <citation type="submission" date="2019-01" db="EMBL/GenBank/DDBJ databases">
        <title>Lactibacter flavus gen. nov., sp. nov., a novel bacterium of the family Propionibacteriaceae isolated from raw milk and dairy products.</title>
        <authorList>
            <person name="Huptas C."/>
            <person name="Wenning M."/>
            <person name="Breitenwieser F."/>
            <person name="Doll E."/>
            <person name="Von Neubeck M."/>
            <person name="Busse H.-J."/>
            <person name="Scherer S."/>
        </authorList>
    </citation>
    <scope>NUCLEOTIDE SEQUENCE [LARGE SCALE GENOMIC DNA]</scope>
    <source>
        <strain evidence="9 10">KCTC 33808</strain>
    </source>
</reference>
<dbReference type="AlphaFoldDB" id="A0A4Q9KHG7"/>
<evidence type="ECO:0000313" key="10">
    <source>
        <dbReference type="Proteomes" id="UP000292373"/>
    </source>
</evidence>
<evidence type="ECO:0000259" key="8">
    <source>
        <dbReference type="Pfam" id="PF10502"/>
    </source>
</evidence>
<comment type="caution">
    <text evidence="9">The sequence shown here is derived from an EMBL/GenBank/DDBJ whole genome shotgun (WGS) entry which is preliminary data.</text>
</comment>
<comment type="subcellular location">
    <subcellularLocation>
        <location evidence="2">Cell membrane</location>
        <topology evidence="2">Single-pass type II membrane protein</topology>
    </subcellularLocation>
    <subcellularLocation>
        <location evidence="7">Membrane</location>
        <topology evidence="7">Single-pass type II membrane protein</topology>
    </subcellularLocation>
</comment>
<dbReference type="NCBIfam" id="TIGR02227">
    <property type="entry name" value="sigpep_I_bact"/>
    <property type="match status" value="1"/>
</dbReference>
<dbReference type="PROSITE" id="PS00761">
    <property type="entry name" value="SPASE_I_3"/>
    <property type="match status" value="1"/>
</dbReference>
<protein>
    <recommendedName>
        <fullName evidence="4 7">Signal peptidase I</fullName>
        <ecNumber evidence="4 7">3.4.21.89</ecNumber>
    </recommendedName>
</protein>
<dbReference type="Pfam" id="PF10502">
    <property type="entry name" value="Peptidase_S26"/>
    <property type="match status" value="1"/>
</dbReference>
<keyword evidence="7" id="KW-0645">Protease</keyword>
<dbReference type="EMBL" id="SDMQ01000001">
    <property type="protein sequence ID" value="TBT88803.1"/>
    <property type="molecule type" value="Genomic_DNA"/>
</dbReference>
<dbReference type="GO" id="GO:0006465">
    <property type="term" value="P:signal peptide processing"/>
    <property type="evidence" value="ECO:0007669"/>
    <property type="project" value="InterPro"/>
</dbReference>
<dbReference type="GO" id="GO:0004252">
    <property type="term" value="F:serine-type endopeptidase activity"/>
    <property type="evidence" value="ECO:0007669"/>
    <property type="project" value="InterPro"/>
</dbReference>
<accession>A0A4Q9KHG7</accession>
<comment type="catalytic activity">
    <reaction evidence="1 7">
        <text>Cleavage of hydrophobic, N-terminal signal or leader sequences from secreted and periplasmic proteins.</text>
        <dbReference type="EC" id="3.4.21.89"/>
    </reaction>
</comment>
<dbReference type="InterPro" id="IPR000223">
    <property type="entry name" value="Pept_S26A_signal_pept_1"/>
</dbReference>
<proteinExistence type="inferred from homology"/>
<evidence type="ECO:0000256" key="3">
    <source>
        <dbReference type="ARBA" id="ARBA00009370"/>
    </source>
</evidence>
<evidence type="ECO:0000256" key="7">
    <source>
        <dbReference type="RuleBase" id="RU362042"/>
    </source>
</evidence>
<dbReference type="GO" id="GO:0009003">
    <property type="term" value="F:signal peptidase activity"/>
    <property type="evidence" value="ECO:0007669"/>
    <property type="project" value="UniProtKB-EC"/>
</dbReference>
<dbReference type="GO" id="GO:0005886">
    <property type="term" value="C:plasma membrane"/>
    <property type="evidence" value="ECO:0007669"/>
    <property type="project" value="UniProtKB-SubCell"/>
</dbReference>
<dbReference type="EC" id="3.4.21.89" evidence="4 7"/>
<dbReference type="PANTHER" id="PTHR43390:SF1">
    <property type="entry name" value="CHLOROPLAST PROCESSING PEPTIDASE"/>
    <property type="match status" value="1"/>
</dbReference>
<organism evidence="9 10">
    <name type="scientific">Propioniciclava sinopodophylli</name>
    <dbReference type="NCBI Taxonomy" id="1837344"/>
    <lineage>
        <taxon>Bacteria</taxon>
        <taxon>Bacillati</taxon>
        <taxon>Actinomycetota</taxon>
        <taxon>Actinomycetes</taxon>
        <taxon>Propionibacteriales</taxon>
        <taxon>Propionibacteriaceae</taxon>
        <taxon>Propioniciclava</taxon>
    </lineage>
</organism>
<feature type="active site" evidence="6">
    <location>
        <position position="31"/>
    </location>
</feature>
<feature type="active site" evidence="6">
    <location>
        <position position="103"/>
    </location>
</feature>
<dbReference type="Proteomes" id="UP000292373">
    <property type="component" value="Unassembled WGS sequence"/>
</dbReference>
<evidence type="ECO:0000256" key="5">
    <source>
        <dbReference type="ARBA" id="ARBA00022801"/>
    </source>
</evidence>
<dbReference type="SUPFAM" id="SSF51306">
    <property type="entry name" value="LexA/Signal peptidase"/>
    <property type="match status" value="1"/>
</dbReference>
<evidence type="ECO:0000256" key="4">
    <source>
        <dbReference type="ARBA" id="ARBA00013208"/>
    </source>
</evidence>
<evidence type="ECO:0000256" key="6">
    <source>
        <dbReference type="PIRSR" id="PIRSR600223-1"/>
    </source>
</evidence>
<dbReference type="InterPro" id="IPR036286">
    <property type="entry name" value="LexA/Signal_pep-like_sf"/>
</dbReference>
<dbReference type="PANTHER" id="PTHR43390">
    <property type="entry name" value="SIGNAL PEPTIDASE I"/>
    <property type="match status" value="1"/>
</dbReference>
<feature type="domain" description="Peptidase S26" evidence="8">
    <location>
        <begin position="7"/>
        <end position="208"/>
    </location>
</feature>
<evidence type="ECO:0000313" key="9">
    <source>
        <dbReference type="EMBL" id="TBT88803.1"/>
    </source>
</evidence>
<evidence type="ECO:0000256" key="1">
    <source>
        <dbReference type="ARBA" id="ARBA00000677"/>
    </source>
</evidence>
<dbReference type="InterPro" id="IPR019758">
    <property type="entry name" value="Pept_S26A_signal_pept_1_CS"/>
</dbReference>
<gene>
    <name evidence="9" type="primary">lepB</name>
    <name evidence="9" type="ORF">ET989_01810</name>
</gene>
<comment type="similarity">
    <text evidence="3 7">Belongs to the peptidase S26 family.</text>
</comment>
<keyword evidence="5 7" id="KW-0378">Hydrolase</keyword>
<keyword evidence="10" id="KW-1185">Reference proteome</keyword>
<sequence length="217" mass="22776">MVVLGNVVVALAIVSLVQTFVVRVHNVASGSMQETLGVRDRVLSSNLPYLNSGPQRGDIVIFGHGASWEDPVRTPDPNPVIAAVRIFGDVTGIGISNRTYTVKRVLGIPGDTVECCDAQGRLVVNGQSIDEPYIHRDLPFIAGGLDCASTPRSARCFPPITVPEGSYLVLGDHRSNSADSVSGCRGARDAVGCARLVPGARITGKVIAKAWPPGPVG</sequence>
<name>A0A4Q9KHG7_9ACTN</name>